<dbReference type="GO" id="GO:0004497">
    <property type="term" value="F:monooxygenase activity"/>
    <property type="evidence" value="ECO:0007669"/>
    <property type="project" value="InterPro"/>
</dbReference>
<dbReference type="InterPro" id="IPR036188">
    <property type="entry name" value="FAD/NAD-bd_sf"/>
</dbReference>
<dbReference type="InterPro" id="IPR050816">
    <property type="entry name" value="Flavin-dep_Halogenase_NPB"/>
</dbReference>
<dbReference type="Proteomes" id="UP000552097">
    <property type="component" value="Unassembled WGS sequence"/>
</dbReference>
<keyword evidence="3" id="KW-1185">Reference proteome</keyword>
<protein>
    <submittedName>
        <fullName evidence="2">Flavin-dependent dehydrogenase</fullName>
    </submittedName>
</protein>
<dbReference type="Gene3D" id="3.30.9.100">
    <property type="match status" value="1"/>
</dbReference>
<name>A0A7W9HH25_9PSEU</name>
<dbReference type="PANTHER" id="PTHR43747">
    <property type="entry name" value="FAD-BINDING PROTEIN"/>
    <property type="match status" value="1"/>
</dbReference>
<proteinExistence type="inferred from homology"/>
<dbReference type="AlphaFoldDB" id="A0A7W9HH25"/>
<dbReference type="EMBL" id="JACHMO010000001">
    <property type="protein sequence ID" value="MBB5802129.1"/>
    <property type="molecule type" value="Genomic_DNA"/>
</dbReference>
<dbReference type="SUPFAM" id="SSF51905">
    <property type="entry name" value="FAD/NAD(P)-binding domain"/>
    <property type="match status" value="1"/>
</dbReference>
<dbReference type="PRINTS" id="PR00420">
    <property type="entry name" value="RNGMNOXGNASE"/>
</dbReference>
<dbReference type="RefSeq" id="WP_184918656.1">
    <property type="nucleotide sequence ID" value="NZ_JACHMO010000001.1"/>
</dbReference>
<organism evidence="2 3">
    <name type="scientific">Saccharothrix ecbatanensis</name>
    <dbReference type="NCBI Taxonomy" id="1105145"/>
    <lineage>
        <taxon>Bacteria</taxon>
        <taxon>Bacillati</taxon>
        <taxon>Actinomycetota</taxon>
        <taxon>Actinomycetes</taxon>
        <taxon>Pseudonocardiales</taxon>
        <taxon>Pseudonocardiaceae</taxon>
        <taxon>Saccharothrix</taxon>
    </lineage>
</organism>
<dbReference type="InterPro" id="IPR006905">
    <property type="entry name" value="Flavin_halogenase"/>
</dbReference>
<evidence type="ECO:0000313" key="2">
    <source>
        <dbReference type="EMBL" id="MBB5802129.1"/>
    </source>
</evidence>
<accession>A0A7W9HH25</accession>
<reference evidence="2 3" key="1">
    <citation type="submission" date="2020-08" db="EMBL/GenBank/DDBJ databases">
        <title>Sequencing the genomes of 1000 actinobacteria strains.</title>
        <authorList>
            <person name="Klenk H.-P."/>
        </authorList>
    </citation>
    <scope>NUCLEOTIDE SEQUENCE [LARGE SCALE GENOMIC DNA]</scope>
    <source>
        <strain evidence="2 3">DSM 45486</strain>
    </source>
</reference>
<comment type="similarity">
    <text evidence="1">Belongs to the flavin-dependent halogenase family. Bacterial tryptophan halogenase subfamily.</text>
</comment>
<evidence type="ECO:0000256" key="1">
    <source>
        <dbReference type="ARBA" id="ARBA00038396"/>
    </source>
</evidence>
<dbReference type="PANTHER" id="PTHR43747:SF1">
    <property type="entry name" value="SLR1998 PROTEIN"/>
    <property type="match status" value="1"/>
</dbReference>
<dbReference type="Pfam" id="PF04820">
    <property type="entry name" value="Trp_halogenase"/>
    <property type="match status" value="2"/>
</dbReference>
<dbReference type="Gene3D" id="3.50.50.60">
    <property type="entry name" value="FAD/NAD(P)-binding domain"/>
    <property type="match status" value="1"/>
</dbReference>
<evidence type="ECO:0000313" key="3">
    <source>
        <dbReference type="Proteomes" id="UP000552097"/>
    </source>
</evidence>
<gene>
    <name evidence="2" type="ORF">F4560_001897</name>
</gene>
<sequence>MTAWDVCVIGGGPAGSVCALRLARLGHRVVLVERRVFPRPHVGEALSPGVPPLLDFLGVREALDGSVPSPGALVRWEDAHIRMVEPDPRAVTVDRGRFDQALLAAARAAGVSVFQPVRAGRPRRGPAGWEIPVGHDVLRARFLVDASGRRRASGGTTTATGLRTLTLHATWRGDGPTRLGTGPRGWCWGTPLPGGAFRAMAFVDAELLHPCSTDLKRLYHELLDSTGLFPDRPSARVVAVCDATGYRDDSPVTDDSVKVGEASFTLDPLTSSGVDSALQSAMAAAVTAHTLLSDGDRAAALEFYRDSRDRAVARHTAWTGAHYHRCEPHRDHPFWRRRATPPPPTAVTLPLTPDHLRRPVRLSAEAAVVPTPCPVGDLVTMRRALTHPALPTPIAHVGDAELAPLLDCVQHSASLADLLRTWSARLPAGRAEATAEWLYGKGLLVTD</sequence>
<comment type="caution">
    <text evidence="2">The sequence shown here is derived from an EMBL/GenBank/DDBJ whole genome shotgun (WGS) entry which is preliminary data.</text>
</comment>